<accession>A0ACC2K1J0</accession>
<comment type="caution">
    <text evidence="1">The sequence shown here is derived from an EMBL/GenBank/DDBJ whole genome shotgun (WGS) entry which is preliminary data.</text>
</comment>
<sequence>MSMRGCVKVKVTVRTQGRASFGGAPDLTTYLVYGHGPTAVNNTLAGFSKYVSGAVPSQVPRQRAGRHYNAIRSAIAPLRLLGSANALSSHPAQGQALAIPFASSYGAGLLAAWSTIWNLNLLVWTRPQWDAKRVERRRRIRPAHWIGGDGREFSGGRFSGPDASKLNGQISALPSIHESALEPRWNGPVNVAESKALLVNGSKKASGVRKRETRTKQSAATLESTWSGEDETEEKLLVKGIIAPNNDDNDENPRLDQKIALHLIRLAREQEYEYYWQEYPADASFRARLDWAFDLVSSFRLTGWNLAPSYLPPYEPPPGIGPNQLPLEYGPQKSKQGYERTLSRSKLIFSRYLFNYVPSYIIVDLCATLMTTDPYFVVGPEHNHPLPAHLVSLHPVLLSLQRTTLAFVAIFFALQYVWNAGAISLALCCPPILGFRAHPWHLPSMTGFSDSDSAESSKDGENKTAAEAPRLITPQIAQEFSILKLDLKLGALNQSELVHSLEKGSVASLLDGKIRTSIRHLISLRERIDDTSSKVLVTGDLNAGKSTFCNALLRRKVLPEDQQPCTSIFCEVLDARENGGLEEVHAVHKDVIYNRHDESTYDVFPLSKLEQIVLDNSTYMQCKVYVKDIRSVDESLLNNGVVDIALIDAPGLNSDTTKTTAIFARQEEIDVVVFVVSAANHFTQSAKEFIWAAAAEKAYIFMVVNGFDMIRDKERCQKLILDQVYGLSPRTYKESSELVHFVSSNAIPMGHSPPGGPSGGGSGSSSGGGGGDEPNDDPKGKGKEKEKLEDFQALEQSLRRFVLEKRARSKLTPAKTYLMNILNDVHTLATVNAEVAQTEIDRVTKDLEEIEPQLESSKKAKSEVGDQIDQTIEVTCKEIYDHARNTLNSAIAHAGDTTLGVPYPGLFGVFDFADDLKEAMLNEISTAVTTCEEHARSQTVGGVNAIKQLGILHLGNEYHDLSFRPDVMFRRRRDALAKEIELPTELWDLVDWSTLMQRQEKVAGTGMALTLATAVGGRLVGGSSWVDHALSAAKIVGNDNLRKLIVPAIALAVVSAAAYVLQQIPQSLPHRLSAKLSAQLESMDYVHANSTRIASSVRKVLRFPADNLRVGLTRSVEQLGSRRDETLKTRTESEVALKYFSNLVRNSAHQRALVADVDLDAHPQGATVA</sequence>
<reference evidence="1" key="1">
    <citation type="submission" date="2022-12" db="EMBL/GenBank/DDBJ databases">
        <title>Genome Sequence of Lasiodiplodia mahajangana.</title>
        <authorList>
            <person name="Buettner E."/>
        </authorList>
    </citation>
    <scope>NUCLEOTIDE SEQUENCE</scope>
    <source>
        <strain evidence="1">VT137</strain>
    </source>
</reference>
<dbReference type="Proteomes" id="UP001153332">
    <property type="component" value="Unassembled WGS sequence"/>
</dbReference>
<evidence type="ECO:0000313" key="1">
    <source>
        <dbReference type="EMBL" id="KAJ8133586.1"/>
    </source>
</evidence>
<name>A0ACC2K1J0_9PEZI</name>
<proteinExistence type="predicted"/>
<keyword evidence="2" id="KW-1185">Reference proteome</keyword>
<evidence type="ECO:0000313" key="2">
    <source>
        <dbReference type="Proteomes" id="UP001153332"/>
    </source>
</evidence>
<organism evidence="1 2">
    <name type="scientific">Lasiodiplodia mahajangana</name>
    <dbReference type="NCBI Taxonomy" id="1108764"/>
    <lineage>
        <taxon>Eukaryota</taxon>
        <taxon>Fungi</taxon>
        <taxon>Dikarya</taxon>
        <taxon>Ascomycota</taxon>
        <taxon>Pezizomycotina</taxon>
        <taxon>Dothideomycetes</taxon>
        <taxon>Dothideomycetes incertae sedis</taxon>
        <taxon>Botryosphaeriales</taxon>
        <taxon>Botryosphaeriaceae</taxon>
        <taxon>Lasiodiplodia</taxon>
    </lineage>
</organism>
<protein>
    <submittedName>
        <fullName evidence="1">Uncharacterized protein</fullName>
    </submittedName>
</protein>
<gene>
    <name evidence="1" type="ORF">O1611_g40</name>
</gene>
<dbReference type="EMBL" id="JAPUUL010000003">
    <property type="protein sequence ID" value="KAJ8133586.1"/>
    <property type="molecule type" value="Genomic_DNA"/>
</dbReference>